<dbReference type="SUPFAM" id="SSF48371">
    <property type="entry name" value="ARM repeat"/>
    <property type="match status" value="1"/>
</dbReference>
<evidence type="ECO:0000256" key="3">
    <source>
        <dbReference type="ARBA" id="ARBA00022927"/>
    </source>
</evidence>
<evidence type="ECO:0000256" key="4">
    <source>
        <dbReference type="SAM" id="MobiDB-lite"/>
    </source>
</evidence>
<keyword evidence="3" id="KW-0653">Protein transport</keyword>
<evidence type="ECO:0000256" key="2">
    <source>
        <dbReference type="ARBA" id="ARBA00022490"/>
    </source>
</evidence>
<dbReference type="GO" id="GO:0005635">
    <property type="term" value="C:nuclear envelope"/>
    <property type="evidence" value="ECO:0007669"/>
    <property type="project" value="TreeGrafter"/>
</dbReference>
<sequence>MHETQTDVGSSGGSSGTVADHLFQMFTATLSPDKATRQSAEEALAELASKDPHFLLHLLDLACSSPTVCANRFRSELPVTASALLASAIRFRNEVGRSDWNRSLHCSDEVRQRVRDHIVPLQCQPHVSEAVRRQLLAATIEVMNADYPHRWPDLLPQLTGLVNQSTTALRGLLVHNTSTSQEIDGDVIHMMQQQLRGALGVLRGCCKIYEDPLKVNTDEADSFAGDVAPLLLSLMSLLSSQWQGELAGLAGHGAAAATSRRALTAPFCFSAELEALTHSMRLSLKCIVSLFASRWPGCLCDVSAFDYLCFSCVVAPIQSFQQVVLPLCKARLEHALHHPTETGMTAAQLRGDHFSDFRQSAMFTLLKWVMCTAHKLTQDLASPKSCERRCRTVAKHFASHYLRPTVEAALALVRWHAGPPLVLTSKACILALEVLTLAVQQKAVYTCVLHPSAEELMTVLLFPRLAFTAEDEELWYDNPEEYVRKQSNPAGDIYSAKVVSTSLLMSLATGTKKFHDKGLFPSLMNFLLNQLQAYSAAAEQATSDEAHLYTPAMEAARRVDAALYCLYHFKRVLLAMHFGDDKIVYVLSTYVVPVTQYSLGFLRARAVLVLSTFAPSIQWSSPSAYQHALQPVLRLLNDSEVPVRVQACVCFSRLVCHPFARDLIEPCIAELIQHYFNVMRMMDNEAVVRTLRKTISFYKSALPQWAQGLTGMLVSHFAVVLERVTTKYKALESTTSSAAQTASGDGKDELFLDDDGFADVLMAADELLETLTTLVKALPESAVTVAARHAAADFLAKVPGASPSSPSAATPCPSAASLQEDIFVDIQQRVAPMLFVILSHQGGSSYGFMDPALSLLTTLIARSPAIAPPMWKVLWCLYQLVVRGGAADYIHQLLPPIDNFVSVEPISFLYHTLAELTREQLPAAVPAEEAAKTPAQLILAMCEVVLANASLREREVAAVPKMYDALVQSCWAASAVAPATAASTEAAVALVQCVTQQALTTAATRSRQSATFRVLLANNIFSCLIADAPATVAVLYGLRVTALFLEQYVSLLALSVAIDGKEEAMLGLMRSYDRTLFVYAVAACLRALASNTVGAGAAELQSGLEGVVQCGVLQQLAEMEATCGAAELHVHQRRIAKLSRTPVPAAHPSEGAALGEEEDEEEWDSEGSSEEDDSSEWLQDGDEADEDEEWGDGEESDDAEGFAGGEADGHGLSGDSRMQGMLRQAQALREPKSQGGRKMAAVDDADEDNFEEDNLLDDEDFSSPLDGVNAWAALVMEVERTDVAAGGSAPVVALLRSAAGQAQACAIVRARDLTCELQVARQTHRALADRAKC</sequence>
<proteinExistence type="predicted"/>
<comment type="subcellular location">
    <subcellularLocation>
        <location evidence="1">Cytoplasm</location>
    </subcellularLocation>
</comment>
<dbReference type="PANTHER" id="PTHR10997:SF18">
    <property type="entry name" value="D-IMPORTIN 7_RANBP7"/>
    <property type="match status" value="1"/>
</dbReference>
<dbReference type="InterPro" id="IPR011989">
    <property type="entry name" value="ARM-like"/>
</dbReference>
<dbReference type="RefSeq" id="XP_067180266.1">
    <property type="nucleotide sequence ID" value="XM_067323315.1"/>
</dbReference>
<dbReference type="KEGG" id="lmat:92515827"/>
<reference evidence="5 6" key="1">
    <citation type="submission" date="2021-03" db="EMBL/GenBank/DDBJ databases">
        <title>Leishmania (Mundinia) martiniquensis Genome sequencing and assembly.</title>
        <authorList>
            <person name="Almutairi H."/>
            <person name="Gatherer D."/>
        </authorList>
    </citation>
    <scope>NUCLEOTIDE SEQUENCE [LARGE SCALE GENOMIC DNA]</scope>
    <source>
        <strain evidence="5">LSCM1</strain>
    </source>
</reference>
<dbReference type="EMBL" id="JAFEUZ010000013">
    <property type="protein sequence ID" value="KAG5484026.1"/>
    <property type="molecule type" value="Genomic_DNA"/>
</dbReference>
<protein>
    <recommendedName>
        <fullName evidence="7">Importin N-terminal domain-containing protein</fullName>
    </recommendedName>
</protein>
<keyword evidence="6" id="KW-1185">Reference proteome</keyword>
<dbReference type="InterPro" id="IPR016024">
    <property type="entry name" value="ARM-type_fold"/>
</dbReference>
<dbReference type="GeneID" id="92515827"/>
<gene>
    <name evidence="5" type="ORF">LSCM1_05878</name>
</gene>
<evidence type="ECO:0008006" key="7">
    <source>
        <dbReference type="Google" id="ProtNLM"/>
    </source>
</evidence>
<dbReference type="GO" id="GO:0006606">
    <property type="term" value="P:protein import into nucleus"/>
    <property type="evidence" value="ECO:0007669"/>
    <property type="project" value="TreeGrafter"/>
</dbReference>
<evidence type="ECO:0000313" key="5">
    <source>
        <dbReference type="EMBL" id="KAG5484026.1"/>
    </source>
</evidence>
<keyword evidence="2" id="KW-0963">Cytoplasm</keyword>
<name>A0A836KRC7_9TRYP</name>
<evidence type="ECO:0000313" key="6">
    <source>
        <dbReference type="Proteomes" id="UP000673552"/>
    </source>
</evidence>
<evidence type="ECO:0000256" key="1">
    <source>
        <dbReference type="ARBA" id="ARBA00004496"/>
    </source>
</evidence>
<accession>A0A836KRC7</accession>
<organism evidence="5 6">
    <name type="scientific">Leishmania martiniquensis</name>
    <dbReference type="NCBI Taxonomy" id="1580590"/>
    <lineage>
        <taxon>Eukaryota</taxon>
        <taxon>Discoba</taxon>
        <taxon>Euglenozoa</taxon>
        <taxon>Kinetoplastea</taxon>
        <taxon>Metakinetoplastina</taxon>
        <taxon>Trypanosomatida</taxon>
        <taxon>Trypanosomatidae</taxon>
        <taxon>Leishmaniinae</taxon>
        <taxon>Leishmania</taxon>
    </lineage>
</organism>
<dbReference type="Gene3D" id="1.25.10.10">
    <property type="entry name" value="Leucine-rich Repeat Variant"/>
    <property type="match status" value="1"/>
</dbReference>
<feature type="compositionally biased region" description="Acidic residues" evidence="4">
    <location>
        <begin position="1155"/>
        <end position="1200"/>
    </location>
</feature>
<feature type="region of interest" description="Disordered" evidence="4">
    <location>
        <begin position="1139"/>
        <end position="1216"/>
    </location>
</feature>
<dbReference type="PANTHER" id="PTHR10997">
    <property type="entry name" value="IMPORTIN-7, 8, 11"/>
    <property type="match status" value="1"/>
</dbReference>
<dbReference type="OrthoDB" id="760868at2759"/>
<dbReference type="GO" id="GO:0005829">
    <property type="term" value="C:cytosol"/>
    <property type="evidence" value="ECO:0007669"/>
    <property type="project" value="TreeGrafter"/>
</dbReference>
<keyword evidence="3" id="KW-0813">Transport</keyword>
<dbReference type="Proteomes" id="UP000673552">
    <property type="component" value="Chromosome 13"/>
</dbReference>
<comment type="caution">
    <text evidence="5">The sequence shown here is derived from an EMBL/GenBank/DDBJ whole genome shotgun (WGS) entry which is preliminary data.</text>
</comment>